<gene>
    <name evidence="1" type="ORF">NDU88_009185</name>
</gene>
<dbReference type="EMBL" id="JANPWB010000009">
    <property type="protein sequence ID" value="KAJ1156466.1"/>
    <property type="molecule type" value="Genomic_DNA"/>
</dbReference>
<protein>
    <submittedName>
        <fullName evidence="1">Uncharacterized protein</fullName>
    </submittedName>
</protein>
<keyword evidence="2" id="KW-1185">Reference proteome</keyword>
<evidence type="ECO:0000313" key="1">
    <source>
        <dbReference type="EMBL" id="KAJ1156466.1"/>
    </source>
</evidence>
<comment type="caution">
    <text evidence="1">The sequence shown here is derived from an EMBL/GenBank/DDBJ whole genome shotgun (WGS) entry which is preliminary data.</text>
</comment>
<proteinExistence type="predicted"/>
<dbReference type="AlphaFoldDB" id="A0AAV7RVE7"/>
<dbReference type="Proteomes" id="UP001066276">
    <property type="component" value="Chromosome 5"/>
</dbReference>
<sequence>MASQKALETKIDTLGAELGILKDDHRRLAKRVTTDEKMITELPDDMTTLRKCLADMKGKVQVLEVRAKGAENRSRRSNIHVLGMPEKIEGMDMRSYLVTWLREEVAPTGLSPSMP</sequence>
<evidence type="ECO:0000313" key="2">
    <source>
        <dbReference type="Proteomes" id="UP001066276"/>
    </source>
</evidence>
<name>A0AAV7RVE7_PLEWA</name>
<reference evidence="1" key="1">
    <citation type="journal article" date="2022" name="bioRxiv">
        <title>Sequencing and chromosome-scale assembly of the giantPleurodeles waltlgenome.</title>
        <authorList>
            <person name="Brown T."/>
            <person name="Elewa A."/>
            <person name="Iarovenko S."/>
            <person name="Subramanian E."/>
            <person name="Araus A.J."/>
            <person name="Petzold A."/>
            <person name="Susuki M."/>
            <person name="Suzuki K.-i.T."/>
            <person name="Hayashi T."/>
            <person name="Toyoda A."/>
            <person name="Oliveira C."/>
            <person name="Osipova E."/>
            <person name="Leigh N.D."/>
            <person name="Simon A."/>
            <person name="Yun M.H."/>
        </authorList>
    </citation>
    <scope>NUCLEOTIDE SEQUENCE</scope>
    <source>
        <strain evidence="1">20211129_DDA</strain>
        <tissue evidence="1">Liver</tissue>
    </source>
</reference>
<organism evidence="1 2">
    <name type="scientific">Pleurodeles waltl</name>
    <name type="common">Iberian ribbed newt</name>
    <dbReference type="NCBI Taxonomy" id="8319"/>
    <lineage>
        <taxon>Eukaryota</taxon>
        <taxon>Metazoa</taxon>
        <taxon>Chordata</taxon>
        <taxon>Craniata</taxon>
        <taxon>Vertebrata</taxon>
        <taxon>Euteleostomi</taxon>
        <taxon>Amphibia</taxon>
        <taxon>Batrachia</taxon>
        <taxon>Caudata</taxon>
        <taxon>Salamandroidea</taxon>
        <taxon>Salamandridae</taxon>
        <taxon>Pleurodelinae</taxon>
        <taxon>Pleurodeles</taxon>
    </lineage>
</organism>
<accession>A0AAV7RVE7</accession>